<accession>A0ABS8SVX3</accession>
<organism evidence="1 2">
    <name type="scientific">Datura stramonium</name>
    <name type="common">Jimsonweed</name>
    <name type="synonym">Common thornapple</name>
    <dbReference type="NCBI Taxonomy" id="4076"/>
    <lineage>
        <taxon>Eukaryota</taxon>
        <taxon>Viridiplantae</taxon>
        <taxon>Streptophyta</taxon>
        <taxon>Embryophyta</taxon>
        <taxon>Tracheophyta</taxon>
        <taxon>Spermatophyta</taxon>
        <taxon>Magnoliopsida</taxon>
        <taxon>eudicotyledons</taxon>
        <taxon>Gunneridae</taxon>
        <taxon>Pentapetalae</taxon>
        <taxon>asterids</taxon>
        <taxon>lamiids</taxon>
        <taxon>Solanales</taxon>
        <taxon>Solanaceae</taxon>
        <taxon>Solanoideae</taxon>
        <taxon>Datureae</taxon>
        <taxon>Datura</taxon>
    </lineage>
</organism>
<evidence type="ECO:0000313" key="1">
    <source>
        <dbReference type="EMBL" id="MCD7462996.1"/>
    </source>
</evidence>
<sequence>MKIPCLSRGSSHVTLRSLRYPNLDTKLLKPSSFNIQHIKKLVPTLTKKKDVRWIVIGGGKESSSIMPTRSVVPPYSEPTTSSIALAIASTAIENAHSTPVGRVLVQEIVPEARCVSLVGVDITVYTQF</sequence>
<dbReference type="EMBL" id="JACEIK010000852">
    <property type="protein sequence ID" value="MCD7462996.1"/>
    <property type="molecule type" value="Genomic_DNA"/>
</dbReference>
<keyword evidence="2" id="KW-1185">Reference proteome</keyword>
<protein>
    <submittedName>
        <fullName evidence="1">Uncharacterized protein</fullName>
    </submittedName>
</protein>
<evidence type="ECO:0000313" key="2">
    <source>
        <dbReference type="Proteomes" id="UP000823775"/>
    </source>
</evidence>
<comment type="caution">
    <text evidence="1">The sequence shown here is derived from an EMBL/GenBank/DDBJ whole genome shotgun (WGS) entry which is preliminary data.</text>
</comment>
<gene>
    <name evidence="1" type="ORF">HAX54_049761</name>
</gene>
<name>A0ABS8SVX3_DATST</name>
<proteinExistence type="predicted"/>
<reference evidence="1 2" key="1">
    <citation type="journal article" date="2021" name="BMC Genomics">
        <title>Datura genome reveals duplications of psychoactive alkaloid biosynthetic genes and high mutation rate following tissue culture.</title>
        <authorList>
            <person name="Rajewski A."/>
            <person name="Carter-House D."/>
            <person name="Stajich J."/>
            <person name="Litt A."/>
        </authorList>
    </citation>
    <scope>NUCLEOTIDE SEQUENCE [LARGE SCALE GENOMIC DNA]</scope>
    <source>
        <strain evidence="1">AR-01</strain>
    </source>
</reference>
<dbReference type="Proteomes" id="UP000823775">
    <property type="component" value="Unassembled WGS sequence"/>
</dbReference>